<protein>
    <submittedName>
        <fullName evidence="2">Uncharacterized protein</fullName>
    </submittedName>
</protein>
<gene>
    <name evidence="2" type="ORF">TNCT_9221</name>
</gene>
<reference evidence="2" key="1">
    <citation type="submission" date="2020-07" db="EMBL/GenBank/DDBJ databases">
        <title>Multicomponent nature underlies the extraordinary mechanical properties of spider dragline silk.</title>
        <authorList>
            <person name="Kono N."/>
            <person name="Nakamura H."/>
            <person name="Mori M."/>
            <person name="Yoshida Y."/>
            <person name="Ohtoshi R."/>
            <person name="Malay A.D."/>
            <person name="Moran D.A.P."/>
            <person name="Tomita M."/>
            <person name="Numata K."/>
            <person name="Arakawa K."/>
        </authorList>
    </citation>
    <scope>NUCLEOTIDE SEQUENCE</scope>
</reference>
<sequence>MYEIQSGRRTCRILSKNNKDQPRNHPSGPSAFPVSFPDLNLRHEISFYDGQRGTDSSPHNEFILGSHLWKVGRSTFTPPA</sequence>
<dbReference type="AlphaFoldDB" id="A0A8X6GZA7"/>
<evidence type="ECO:0000313" key="2">
    <source>
        <dbReference type="EMBL" id="GFR14087.1"/>
    </source>
</evidence>
<evidence type="ECO:0000256" key="1">
    <source>
        <dbReference type="SAM" id="MobiDB-lite"/>
    </source>
</evidence>
<name>A0A8X6GZA7_TRICU</name>
<keyword evidence="3" id="KW-1185">Reference proteome</keyword>
<organism evidence="2 3">
    <name type="scientific">Trichonephila clavata</name>
    <name type="common">Joro spider</name>
    <name type="synonym">Nephila clavata</name>
    <dbReference type="NCBI Taxonomy" id="2740835"/>
    <lineage>
        <taxon>Eukaryota</taxon>
        <taxon>Metazoa</taxon>
        <taxon>Ecdysozoa</taxon>
        <taxon>Arthropoda</taxon>
        <taxon>Chelicerata</taxon>
        <taxon>Arachnida</taxon>
        <taxon>Araneae</taxon>
        <taxon>Araneomorphae</taxon>
        <taxon>Entelegynae</taxon>
        <taxon>Araneoidea</taxon>
        <taxon>Nephilidae</taxon>
        <taxon>Trichonephila</taxon>
    </lineage>
</organism>
<dbReference type="EMBL" id="BMAO01017210">
    <property type="protein sequence ID" value="GFR14087.1"/>
    <property type="molecule type" value="Genomic_DNA"/>
</dbReference>
<comment type="caution">
    <text evidence="2">The sequence shown here is derived from an EMBL/GenBank/DDBJ whole genome shotgun (WGS) entry which is preliminary data.</text>
</comment>
<evidence type="ECO:0000313" key="3">
    <source>
        <dbReference type="Proteomes" id="UP000887116"/>
    </source>
</evidence>
<accession>A0A8X6GZA7</accession>
<dbReference type="OrthoDB" id="10304120at2759"/>
<proteinExistence type="predicted"/>
<dbReference type="Proteomes" id="UP000887116">
    <property type="component" value="Unassembled WGS sequence"/>
</dbReference>
<feature type="region of interest" description="Disordered" evidence="1">
    <location>
        <begin position="15"/>
        <end position="34"/>
    </location>
</feature>